<name>A0ABV8T4N4_9GAMM</name>
<keyword evidence="3" id="KW-1185">Reference proteome</keyword>
<organism evidence="2 3">
    <name type="scientific">Steroidobacter flavus</name>
    <dbReference type="NCBI Taxonomy" id="1842136"/>
    <lineage>
        <taxon>Bacteria</taxon>
        <taxon>Pseudomonadati</taxon>
        <taxon>Pseudomonadota</taxon>
        <taxon>Gammaproteobacteria</taxon>
        <taxon>Steroidobacterales</taxon>
        <taxon>Steroidobacteraceae</taxon>
        <taxon>Steroidobacter</taxon>
    </lineage>
</organism>
<sequence length="414" mass="45183">MKSMLMWACRLSLTAAALMSVSTQAQSATDEAEARRLHERMLVLDTHLDAPANFVKPGWNITDRHSYDDDRSQVDLPRMVEGGLDGGFWAIYTGQGPRTPEGFAAARDTALLRALSIHQIVDRYPQSFELALTSADAARIATQGKRVVYLSIENGYPLGLDPSLLRTFYSLGVRLFGPVHFRNNDLADSATDPAKEWNGLSPLGKQLVVEANRLGIVLDASHASDDVLDQLIELSRTPVLLSHSGCRAVFNHPRNVDDDRLRKLAASGGVIQMNSLGAYMKQIPPNPQRDKALAALNAKYGPADNVPADKVAERRAARQAIDKQYPAERATFEDFMNHLLHALRLVGPEHVGIGADWDGGGGVVGMDDITALPKITARLLKEGYSAADIEKIWSGNALRVLKAAEDYAKRAGTE</sequence>
<dbReference type="RefSeq" id="WP_380604679.1">
    <property type="nucleotide sequence ID" value="NZ_JBHSDU010000015.1"/>
</dbReference>
<feature type="chain" id="PRO_5046713239" evidence="1">
    <location>
        <begin position="28"/>
        <end position="414"/>
    </location>
</feature>
<feature type="signal peptide" evidence="1">
    <location>
        <begin position="1"/>
        <end position="27"/>
    </location>
</feature>
<dbReference type="InterPro" id="IPR008257">
    <property type="entry name" value="Pept_M19"/>
</dbReference>
<dbReference type="SUPFAM" id="SSF51556">
    <property type="entry name" value="Metallo-dependent hydrolases"/>
    <property type="match status" value="1"/>
</dbReference>
<keyword evidence="1" id="KW-0732">Signal</keyword>
<gene>
    <name evidence="2" type="ORF">ACFPN2_32920</name>
</gene>
<dbReference type="Pfam" id="PF01244">
    <property type="entry name" value="Peptidase_M19"/>
    <property type="match status" value="1"/>
</dbReference>
<dbReference type="InterPro" id="IPR032466">
    <property type="entry name" value="Metal_Hydrolase"/>
</dbReference>
<accession>A0ABV8T4N4</accession>
<evidence type="ECO:0000313" key="2">
    <source>
        <dbReference type="EMBL" id="MFC4313923.1"/>
    </source>
</evidence>
<evidence type="ECO:0000256" key="1">
    <source>
        <dbReference type="SAM" id="SignalP"/>
    </source>
</evidence>
<dbReference type="CDD" id="cd01301">
    <property type="entry name" value="rDP_like"/>
    <property type="match status" value="1"/>
</dbReference>
<dbReference type="PANTHER" id="PTHR10443">
    <property type="entry name" value="MICROSOMAL DIPEPTIDASE"/>
    <property type="match status" value="1"/>
</dbReference>
<dbReference type="Gene3D" id="3.20.20.140">
    <property type="entry name" value="Metal-dependent hydrolases"/>
    <property type="match status" value="1"/>
</dbReference>
<proteinExistence type="predicted"/>
<evidence type="ECO:0000313" key="3">
    <source>
        <dbReference type="Proteomes" id="UP001595904"/>
    </source>
</evidence>
<reference evidence="3" key="1">
    <citation type="journal article" date="2019" name="Int. J. Syst. Evol. Microbiol.">
        <title>The Global Catalogue of Microorganisms (GCM) 10K type strain sequencing project: providing services to taxonomists for standard genome sequencing and annotation.</title>
        <authorList>
            <consortium name="The Broad Institute Genomics Platform"/>
            <consortium name="The Broad Institute Genome Sequencing Center for Infectious Disease"/>
            <person name="Wu L."/>
            <person name="Ma J."/>
        </authorList>
    </citation>
    <scope>NUCLEOTIDE SEQUENCE [LARGE SCALE GENOMIC DNA]</scope>
    <source>
        <strain evidence="3">CGMCC 1.10759</strain>
    </source>
</reference>
<comment type="caution">
    <text evidence="2">The sequence shown here is derived from an EMBL/GenBank/DDBJ whole genome shotgun (WGS) entry which is preliminary data.</text>
</comment>
<dbReference type="Proteomes" id="UP001595904">
    <property type="component" value="Unassembled WGS sequence"/>
</dbReference>
<dbReference type="PROSITE" id="PS51365">
    <property type="entry name" value="RENAL_DIPEPTIDASE_2"/>
    <property type="match status" value="1"/>
</dbReference>
<dbReference type="Gene3D" id="1.10.287.650">
    <property type="entry name" value="L27 domain"/>
    <property type="match status" value="1"/>
</dbReference>
<protein>
    <submittedName>
        <fullName evidence="2">Dipeptidase</fullName>
    </submittedName>
</protein>
<dbReference type="EMBL" id="JBHSDU010000015">
    <property type="protein sequence ID" value="MFC4313923.1"/>
    <property type="molecule type" value="Genomic_DNA"/>
</dbReference>
<dbReference type="PANTHER" id="PTHR10443:SF12">
    <property type="entry name" value="DIPEPTIDASE"/>
    <property type="match status" value="1"/>
</dbReference>